<name>A0A5D3BSW6_CUCMM</name>
<comment type="caution">
    <text evidence="3">The sequence shown here is derived from an EMBL/GenBank/DDBJ whole genome shotgun (WGS) entry which is preliminary data.</text>
</comment>
<keyword evidence="1" id="KW-0472">Membrane</keyword>
<sequence length="94" mass="10063">MNSKPFILLGLLFAIVVLCSMDVNTVTARDKKLLWKLMNLMTMSTAMVMEEDTLESSNNASMVATPVVVAVSAVVASVAARLAGETVVDIETSR</sequence>
<evidence type="ECO:0000256" key="2">
    <source>
        <dbReference type="SAM" id="SignalP"/>
    </source>
</evidence>
<feature type="transmembrane region" description="Helical" evidence="1">
    <location>
        <begin position="63"/>
        <end position="84"/>
    </location>
</feature>
<keyword evidence="1" id="KW-1133">Transmembrane helix</keyword>
<dbReference type="EMBL" id="SSTD01015562">
    <property type="protein sequence ID" value="TYK02547.1"/>
    <property type="molecule type" value="Genomic_DNA"/>
</dbReference>
<dbReference type="Proteomes" id="UP000321947">
    <property type="component" value="Unassembled WGS sequence"/>
</dbReference>
<evidence type="ECO:0000313" key="3">
    <source>
        <dbReference type="EMBL" id="TYK02547.1"/>
    </source>
</evidence>
<evidence type="ECO:0000313" key="4">
    <source>
        <dbReference type="Proteomes" id="UP000321947"/>
    </source>
</evidence>
<dbReference type="AlphaFoldDB" id="A0A5D3BSW6"/>
<keyword evidence="1" id="KW-0812">Transmembrane</keyword>
<reference evidence="3 4" key="1">
    <citation type="submission" date="2019-08" db="EMBL/GenBank/DDBJ databases">
        <title>Draft genome sequences of two oriental melons (Cucumis melo L. var makuwa).</title>
        <authorList>
            <person name="Kwon S.-Y."/>
        </authorList>
    </citation>
    <scope>NUCLEOTIDE SEQUENCE [LARGE SCALE GENOMIC DNA]</scope>
    <source>
        <strain evidence="4">cv. Chang Bougi</strain>
        <tissue evidence="3">Leaf</tissue>
    </source>
</reference>
<proteinExistence type="predicted"/>
<gene>
    <name evidence="3" type="ORF">E5676_scaffold201G00290</name>
</gene>
<protein>
    <submittedName>
        <fullName evidence="3">Uncharacterized protein</fullName>
    </submittedName>
</protein>
<accession>A0A5D3BSW6</accession>
<keyword evidence="2" id="KW-0732">Signal</keyword>
<organism evidence="3 4">
    <name type="scientific">Cucumis melo var. makuwa</name>
    <name type="common">Oriental melon</name>
    <dbReference type="NCBI Taxonomy" id="1194695"/>
    <lineage>
        <taxon>Eukaryota</taxon>
        <taxon>Viridiplantae</taxon>
        <taxon>Streptophyta</taxon>
        <taxon>Embryophyta</taxon>
        <taxon>Tracheophyta</taxon>
        <taxon>Spermatophyta</taxon>
        <taxon>Magnoliopsida</taxon>
        <taxon>eudicotyledons</taxon>
        <taxon>Gunneridae</taxon>
        <taxon>Pentapetalae</taxon>
        <taxon>rosids</taxon>
        <taxon>fabids</taxon>
        <taxon>Cucurbitales</taxon>
        <taxon>Cucurbitaceae</taxon>
        <taxon>Benincaseae</taxon>
        <taxon>Cucumis</taxon>
    </lineage>
</organism>
<feature type="signal peptide" evidence="2">
    <location>
        <begin position="1"/>
        <end position="28"/>
    </location>
</feature>
<evidence type="ECO:0000256" key="1">
    <source>
        <dbReference type="SAM" id="Phobius"/>
    </source>
</evidence>
<feature type="chain" id="PRO_5023131916" evidence="2">
    <location>
        <begin position="29"/>
        <end position="94"/>
    </location>
</feature>